<feature type="transmembrane region" description="Helical" evidence="2">
    <location>
        <begin position="47"/>
        <end position="64"/>
    </location>
</feature>
<gene>
    <name evidence="3" type="ORF">PYCCODRAFT_1427836</name>
</gene>
<dbReference type="OrthoDB" id="5570013at2759"/>
<feature type="compositionally biased region" description="Polar residues" evidence="1">
    <location>
        <begin position="451"/>
        <end position="461"/>
    </location>
</feature>
<feature type="region of interest" description="Disordered" evidence="1">
    <location>
        <begin position="1"/>
        <end position="20"/>
    </location>
</feature>
<dbReference type="Proteomes" id="UP000193067">
    <property type="component" value="Unassembled WGS sequence"/>
</dbReference>
<feature type="region of interest" description="Disordered" evidence="1">
    <location>
        <begin position="439"/>
        <end position="461"/>
    </location>
</feature>
<keyword evidence="4" id="KW-1185">Reference proteome</keyword>
<evidence type="ECO:0000313" key="3">
    <source>
        <dbReference type="EMBL" id="OSC98443.1"/>
    </source>
</evidence>
<keyword evidence="2" id="KW-0472">Membrane</keyword>
<sequence length="461" mass="50640">MDSDKGHSTEPFSPQHAPPRYQSVCVPVEGLHVGEEVRRKHIRRRRFWHFTACAALLLLFWRPIVYNVARFVSKLTTKHWDPDDLCQLPLRPQPMPRLSDCESVLDWTTDPGRDDGWFRAHTTLRLPVDAEELFFLSRGNFAHGVFVVDHSGDSSDDAVAIVGIEYARSAEGVLGNTTVCYLHPSEGQHGLGIFTPLWPSDGLKNRLEFSITLRLPTPASNEVLAINKLKTHLPLFVHHLPDLSRTAIFKYLSLTSTNSPLTVEAISADSATLTTVNGVIEGTFTTNHSLELITSNAPIKAEVHLINTDERNGTRLRMSTKNGGIKASVALNPDDLETPGGAFSVDARTYNAPIDLVFTDAPANSLLNASAVSSNSPVRVAAHPAFEGTFELHSSWFTPPSVVHNGPVEDPLGRGRKRNVLVNTVRRGAVRGQVGWEPQHRDAKNGHIGLETSNSPATLVL</sequence>
<protein>
    <submittedName>
        <fullName evidence="3">Uncharacterized protein</fullName>
    </submittedName>
</protein>
<evidence type="ECO:0000313" key="4">
    <source>
        <dbReference type="Proteomes" id="UP000193067"/>
    </source>
</evidence>
<evidence type="ECO:0000256" key="2">
    <source>
        <dbReference type="SAM" id="Phobius"/>
    </source>
</evidence>
<dbReference type="AlphaFoldDB" id="A0A1Y2ICN0"/>
<dbReference type="EMBL" id="KZ084138">
    <property type="protein sequence ID" value="OSC98443.1"/>
    <property type="molecule type" value="Genomic_DNA"/>
</dbReference>
<evidence type="ECO:0000256" key="1">
    <source>
        <dbReference type="SAM" id="MobiDB-lite"/>
    </source>
</evidence>
<keyword evidence="2" id="KW-1133">Transmembrane helix</keyword>
<dbReference type="STRING" id="1353009.A0A1Y2ICN0"/>
<name>A0A1Y2ICN0_TRAC3</name>
<proteinExistence type="predicted"/>
<organism evidence="3 4">
    <name type="scientific">Trametes coccinea (strain BRFM310)</name>
    <name type="common">Pycnoporus coccineus</name>
    <dbReference type="NCBI Taxonomy" id="1353009"/>
    <lineage>
        <taxon>Eukaryota</taxon>
        <taxon>Fungi</taxon>
        <taxon>Dikarya</taxon>
        <taxon>Basidiomycota</taxon>
        <taxon>Agaricomycotina</taxon>
        <taxon>Agaricomycetes</taxon>
        <taxon>Polyporales</taxon>
        <taxon>Polyporaceae</taxon>
        <taxon>Trametes</taxon>
    </lineage>
</organism>
<keyword evidence="2" id="KW-0812">Transmembrane</keyword>
<accession>A0A1Y2ICN0</accession>
<reference evidence="3 4" key="1">
    <citation type="journal article" date="2015" name="Biotechnol. Biofuels">
        <title>Enhanced degradation of softwood versus hardwood by the white-rot fungus Pycnoporus coccineus.</title>
        <authorList>
            <person name="Couturier M."/>
            <person name="Navarro D."/>
            <person name="Chevret D."/>
            <person name="Henrissat B."/>
            <person name="Piumi F."/>
            <person name="Ruiz-Duenas F.J."/>
            <person name="Martinez A.T."/>
            <person name="Grigoriev I.V."/>
            <person name="Riley R."/>
            <person name="Lipzen A."/>
            <person name="Berrin J.G."/>
            <person name="Master E.R."/>
            <person name="Rosso M.N."/>
        </authorList>
    </citation>
    <scope>NUCLEOTIDE SEQUENCE [LARGE SCALE GENOMIC DNA]</scope>
    <source>
        <strain evidence="3 4">BRFM310</strain>
    </source>
</reference>